<dbReference type="Pfam" id="PF15410">
    <property type="entry name" value="PH_9"/>
    <property type="match status" value="1"/>
</dbReference>
<dbReference type="GO" id="GO:0005886">
    <property type="term" value="C:plasma membrane"/>
    <property type="evidence" value="ECO:0007669"/>
    <property type="project" value="UniProtKB-SubCell"/>
</dbReference>
<feature type="compositionally biased region" description="Low complexity" evidence="6">
    <location>
        <begin position="92"/>
        <end position="132"/>
    </location>
</feature>
<dbReference type="InterPro" id="IPR000904">
    <property type="entry name" value="Sec7_dom"/>
</dbReference>
<proteinExistence type="predicted"/>
<feature type="domain" description="SEC7" evidence="8">
    <location>
        <begin position="358"/>
        <end position="567"/>
    </location>
</feature>
<evidence type="ECO:0000256" key="2">
    <source>
        <dbReference type="ARBA" id="ARBA00022475"/>
    </source>
</evidence>
<dbReference type="Gene3D" id="2.30.29.30">
    <property type="entry name" value="Pleckstrin-homology domain (PH domain)/Phosphotyrosine-binding domain (PTB)"/>
    <property type="match status" value="1"/>
</dbReference>
<evidence type="ECO:0000256" key="6">
    <source>
        <dbReference type="SAM" id="MobiDB-lite"/>
    </source>
</evidence>
<dbReference type="GO" id="GO:0005085">
    <property type="term" value="F:guanyl-nucleotide exchange factor activity"/>
    <property type="evidence" value="ECO:0007669"/>
    <property type="project" value="UniProtKB-KW"/>
</dbReference>
<dbReference type="PANTHER" id="PTHR10663">
    <property type="entry name" value="GUANYL-NUCLEOTIDE EXCHANGE FACTOR"/>
    <property type="match status" value="1"/>
</dbReference>
<feature type="coiled-coil region" evidence="5">
    <location>
        <begin position="753"/>
        <end position="780"/>
    </location>
</feature>
<sequence length="1025" mass="112822">MRAASSSKLPKADDTISPSCVPVQGSYPGYVRTSRSEDHLQFQKDASLSTVDIDIDDDVTSSLNTLLDTRPDSGGSNTNHEKDRIVWTYNAPVSSPSPSCTSSSEDTSPQRSLSPQSPTSVSSSVMSSNSSSRKGPVLAGGDALVSLQPNGELSQSEAISNISSPDYQEEETLDILSARDLMEVSDPSDSDSTLLVSDRTPAAPTNHPTSTQRHTPTGHVRLGYGMLAYRTCAIGYVGLQDMCHWVYWLTGHVLLGMFGLQDMCHWVKGPDKDTSLRAPSSPRASRRTQRTNTGLELTVTGVTGASRSPSSLSSGNVTPELVGYQELRESEDELTMLEDPSILGKAISPTMSEDESDIESLHSFHYSPKAVDIPSAIRLAKRLYMLDGFKKSDVSRHLSKNNDFSRVVAEEYLKYFTFEADTLDIALRKFLKQFSLTGETQERERVLVHFSKRYLDCNPGTFNSQGESWGYTMVHIHLTRRVMGLYYGTYSPHKASHGVILGHIFTSQDAVHTLTCAIMLLNTDLHGQNLGRKMTCTEFIENLSELNDGENFPREVLKSLYQAIKSYPLEWALDEEGDECNSQLQGRQLGDNQQNLSGSNPFLDVPNAATAVEYKKGYVMRKCCVDTNGKKTPFGKRSWKMFYCTLRDLVLYLHKDEHGFRKSALSDNLHNAIRIHHALATKAQDYTKKQHVFRLQTADQSEYLFQTSDSKELQSWIDTINLVCASFSAQPLAGAVGSQRKFQRPLLPCSHTRLSLRDQLRDHEDRVQRLEAELDDHRRHPPDKNTKSLSIQNYKEKDAYLHYEVLSPLGPIRGTGPVPSIVPIRSADPVPAIVPIRSADPVPAIVPIRSADPVPAIVPIRSADPVPAIVPIRSADPVPAIVPIRSAGVQVLSPLLSLLGVQVLSPLVPIRSAGPVPSIVPIRSAGVQVLSPLVPIRSAGPVPSIVPIGVQLKRYKTYAYLLRSRVSQFPEVEVTSPVPEGDLENLSPGVMAPPIPDRRASPTTNRYSYRAAIYSGGTSRDNDLG</sequence>
<evidence type="ECO:0000256" key="1">
    <source>
        <dbReference type="ARBA" id="ARBA00004236"/>
    </source>
</evidence>
<dbReference type="InterPro" id="IPR041681">
    <property type="entry name" value="PH_9"/>
</dbReference>
<protein>
    <submittedName>
        <fullName evidence="9">Uncharacterized protein</fullName>
    </submittedName>
</protein>
<evidence type="ECO:0000256" key="3">
    <source>
        <dbReference type="ARBA" id="ARBA00022658"/>
    </source>
</evidence>
<dbReference type="PROSITE" id="PS50003">
    <property type="entry name" value="PH_DOMAIN"/>
    <property type="match status" value="1"/>
</dbReference>
<dbReference type="SMART" id="SM00233">
    <property type="entry name" value="PH"/>
    <property type="match status" value="1"/>
</dbReference>
<dbReference type="GO" id="GO:0032012">
    <property type="term" value="P:regulation of ARF protein signal transduction"/>
    <property type="evidence" value="ECO:0007669"/>
    <property type="project" value="InterPro"/>
</dbReference>
<feature type="region of interest" description="Disordered" evidence="6">
    <location>
        <begin position="1"/>
        <end position="25"/>
    </location>
</feature>
<feature type="region of interest" description="Disordered" evidence="6">
    <location>
        <begin position="90"/>
        <end position="144"/>
    </location>
</feature>
<dbReference type="CDD" id="cd00171">
    <property type="entry name" value="Sec7"/>
    <property type="match status" value="1"/>
</dbReference>
<comment type="subcellular location">
    <subcellularLocation>
        <location evidence="1">Cell membrane</location>
    </subcellularLocation>
</comment>
<feature type="compositionally biased region" description="Polar residues" evidence="6">
    <location>
        <begin position="206"/>
        <end position="215"/>
    </location>
</feature>
<keyword evidence="2" id="KW-1003">Cell membrane</keyword>
<keyword evidence="4" id="KW-0472">Membrane</keyword>
<gene>
    <name evidence="9" type="ORF">TDIB3V08_LOCUS6620</name>
</gene>
<dbReference type="InterPro" id="IPR001849">
    <property type="entry name" value="PH_domain"/>
</dbReference>
<name>A0A7R8VKR8_TIMDO</name>
<evidence type="ECO:0000259" key="8">
    <source>
        <dbReference type="PROSITE" id="PS50190"/>
    </source>
</evidence>
<feature type="domain" description="PH" evidence="7">
    <location>
        <begin position="612"/>
        <end position="725"/>
    </location>
</feature>
<dbReference type="PANTHER" id="PTHR10663:SF376">
    <property type="entry name" value="PH AND SEC7 DOMAIN-CONTAINING PROTEIN"/>
    <property type="match status" value="1"/>
</dbReference>
<dbReference type="PROSITE" id="PS50190">
    <property type="entry name" value="SEC7"/>
    <property type="match status" value="1"/>
</dbReference>
<dbReference type="SUPFAM" id="SSF48425">
    <property type="entry name" value="Sec7 domain"/>
    <property type="match status" value="1"/>
</dbReference>
<dbReference type="Gene3D" id="1.10.1000.11">
    <property type="entry name" value="Arf Nucleotide-binding Site Opener,domain 2"/>
    <property type="match status" value="1"/>
</dbReference>
<dbReference type="CDD" id="cd13295">
    <property type="entry name" value="PH_EFA6"/>
    <property type="match status" value="1"/>
</dbReference>
<organism evidence="9">
    <name type="scientific">Timema douglasi</name>
    <name type="common">Walking stick</name>
    <dbReference type="NCBI Taxonomy" id="61478"/>
    <lineage>
        <taxon>Eukaryota</taxon>
        <taxon>Metazoa</taxon>
        <taxon>Ecdysozoa</taxon>
        <taxon>Arthropoda</taxon>
        <taxon>Hexapoda</taxon>
        <taxon>Insecta</taxon>
        <taxon>Pterygota</taxon>
        <taxon>Neoptera</taxon>
        <taxon>Polyneoptera</taxon>
        <taxon>Phasmatodea</taxon>
        <taxon>Timematodea</taxon>
        <taxon>Timematoidea</taxon>
        <taxon>Timematidae</taxon>
        <taxon>Timema</taxon>
    </lineage>
</organism>
<feature type="region of interest" description="Disordered" evidence="6">
    <location>
        <begin position="183"/>
        <end position="217"/>
    </location>
</feature>
<dbReference type="GO" id="GO:0005543">
    <property type="term" value="F:phospholipid binding"/>
    <property type="evidence" value="ECO:0007669"/>
    <property type="project" value="InterPro"/>
</dbReference>
<keyword evidence="3" id="KW-0344">Guanine-nucleotide releasing factor</keyword>
<feature type="region of interest" description="Disordered" evidence="6">
    <location>
        <begin position="983"/>
        <end position="1002"/>
    </location>
</feature>
<accession>A0A7R8VKR8</accession>
<evidence type="ECO:0000256" key="4">
    <source>
        <dbReference type="ARBA" id="ARBA00023136"/>
    </source>
</evidence>
<dbReference type="EMBL" id="OA567475">
    <property type="protein sequence ID" value="CAD7200399.1"/>
    <property type="molecule type" value="Genomic_DNA"/>
</dbReference>
<reference evidence="9" key="1">
    <citation type="submission" date="2020-11" db="EMBL/GenBank/DDBJ databases">
        <authorList>
            <person name="Tran Van P."/>
        </authorList>
    </citation>
    <scope>NUCLEOTIDE SEQUENCE</scope>
</reference>
<dbReference type="InterPro" id="IPR023394">
    <property type="entry name" value="Sec7_C_sf"/>
</dbReference>
<dbReference type="PRINTS" id="PR00683">
    <property type="entry name" value="SPECTRINPH"/>
</dbReference>
<dbReference type="InterPro" id="IPR001605">
    <property type="entry name" value="PH_dom-spectrin-type"/>
</dbReference>
<dbReference type="AlphaFoldDB" id="A0A7R8VKR8"/>
<feature type="region of interest" description="Disordered" evidence="6">
    <location>
        <begin position="272"/>
        <end position="294"/>
    </location>
</feature>
<evidence type="ECO:0000313" key="9">
    <source>
        <dbReference type="EMBL" id="CAD7200399.1"/>
    </source>
</evidence>
<evidence type="ECO:0000256" key="5">
    <source>
        <dbReference type="SAM" id="Coils"/>
    </source>
</evidence>
<dbReference type="SMART" id="SM00222">
    <property type="entry name" value="Sec7"/>
    <property type="match status" value="1"/>
</dbReference>
<keyword evidence="5" id="KW-0175">Coiled coil</keyword>
<dbReference type="Pfam" id="PF01369">
    <property type="entry name" value="Sec7"/>
    <property type="match status" value="1"/>
</dbReference>
<dbReference type="InterPro" id="IPR035999">
    <property type="entry name" value="Sec7_dom_sf"/>
</dbReference>
<evidence type="ECO:0000259" key="7">
    <source>
        <dbReference type="PROSITE" id="PS50003"/>
    </source>
</evidence>
<dbReference type="SUPFAM" id="SSF50729">
    <property type="entry name" value="PH domain-like"/>
    <property type="match status" value="1"/>
</dbReference>
<dbReference type="FunFam" id="2.30.29.30:FF:000267">
    <property type="entry name" value="PH and SEC7 domain-containing protein 4"/>
    <property type="match status" value="1"/>
</dbReference>
<dbReference type="InterPro" id="IPR011993">
    <property type="entry name" value="PH-like_dom_sf"/>
</dbReference>